<dbReference type="EMBL" id="JBHSIV010000010">
    <property type="protein sequence ID" value="MFC5062863.1"/>
    <property type="molecule type" value="Genomic_DNA"/>
</dbReference>
<gene>
    <name evidence="2" type="ORF">ACFPBZ_11650</name>
</gene>
<feature type="transmembrane region" description="Helical" evidence="1">
    <location>
        <begin position="12"/>
        <end position="34"/>
    </location>
</feature>
<accession>A0ABV9YLI4</accession>
<keyword evidence="1" id="KW-0812">Transmembrane</keyword>
<keyword evidence="3" id="KW-1185">Reference proteome</keyword>
<dbReference type="PANTHER" id="PTHR32251">
    <property type="entry name" value="3-OXO-5-ALPHA-STEROID 4-DEHYDROGENASE"/>
    <property type="match status" value="1"/>
</dbReference>
<evidence type="ECO:0000313" key="2">
    <source>
        <dbReference type="EMBL" id="MFC5062863.1"/>
    </source>
</evidence>
<evidence type="ECO:0000313" key="3">
    <source>
        <dbReference type="Proteomes" id="UP001595947"/>
    </source>
</evidence>
<dbReference type="PANTHER" id="PTHR32251:SF17">
    <property type="entry name" value="STEROID 5-ALPHA REDUCTASE C-TERMINAL DOMAIN-CONTAINING PROTEIN"/>
    <property type="match status" value="1"/>
</dbReference>
<feature type="transmembrane region" description="Helical" evidence="1">
    <location>
        <begin position="209"/>
        <end position="238"/>
    </location>
</feature>
<keyword evidence="1" id="KW-0472">Membrane</keyword>
<proteinExistence type="predicted"/>
<dbReference type="Proteomes" id="UP001595947">
    <property type="component" value="Unassembled WGS sequence"/>
</dbReference>
<sequence>MSSAGVGFDWAAAGILLAVAVVVIVGTFAVTLVVARAAGKHSVVDVTWGLGFVLVAVAAYVTSGLLGVGNDVVRLVALVLPVVWGLRLAIHIGRRNHGAGEDPRYAAMLGDDHPPGAITAHVLRKVYLPQTVVMIVVVLPVLAAMVRASTVTAVVVIGAVVWLVGFVFESVGDAQLARFKARPENKGKVLDTGLWRYTRHPNYFGDACVWWGIFLVAAGHPAGLVTVVGPVLMSYLLVNVTGKELTEKSMSGRPGYAEYVRRTSGFLPLPPGSAPARAT</sequence>
<reference evidence="3" key="1">
    <citation type="journal article" date="2019" name="Int. J. Syst. Evol. Microbiol.">
        <title>The Global Catalogue of Microorganisms (GCM) 10K type strain sequencing project: providing services to taxonomists for standard genome sequencing and annotation.</title>
        <authorList>
            <consortium name="The Broad Institute Genomics Platform"/>
            <consortium name="The Broad Institute Genome Sequencing Center for Infectious Disease"/>
            <person name="Wu L."/>
            <person name="Ma J."/>
        </authorList>
    </citation>
    <scope>NUCLEOTIDE SEQUENCE [LARGE SCALE GENOMIC DNA]</scope>
    <source>
        <strain evidence="3">CGMCC 4.7093</strain>
    </source>
</reference>
<dbReference type="RefSeq" id="WP_378036216.1">
    <property type="nucleotide sequence ID" value="NZ_JBHSIV010000010.1"/>
</dbReference>
<dbReference type="Pfam" id="PF06966">
    <property type="entry name" value="DUF1295"/>
    <property type="match status" value="1"/>
</dbReference>
<dbReference type="Gene3D" id="1.20.120.1630">
    <property type="match status" value="1"/>
</dbReference>
<feature type="transmembrane region" description="Helical" evidence="1">
    <location>
        <begin position="46"/>
        <end position="66"/>
    </location>
</feature>
<name>A0ABV9YLI4_9PSEU</name>
<comment type="caution">
    <text evidence="2">The sequence shown here is derived from an EMBL/GenBank/DDBJ whole genome shotgun (WGS) entry which is preliminary data.</text>
</comment>
<dbReference type="InterPro" id="IPR010721">
    <property type="entry name" value="UstE-like"/>
</dbReference>
<feature type="transmembrane region" description="Helical" evidence="1">
    <location>
        <begin position="72"/>
        <end position="90"/>
    </location>
</feature>
<protein>
    <submittedName>
        <fullName evidence="2">DUF1295 domain-containing protein</fullName>
    </submittedName>
</protein>
<keyword evidence="1" id="KW-1133">Transmembrane helix</keyword>
<dbReference type="PROSITE" id="PS50244">
    <property type="entry name" value="S5A_REDUCTASE"/>
    <property type="match status" value="1"/>
</dbReference>
<evidence type="ECO:0000256" key="1">
    <source>
        <dbReference type="SAM" id="Phobius"/>
    </source>
</evidence>
<organism evidence="2 3">
    <name type="scientific">Actinomycetospora atypica</name>
    <dbReference type="NCBI Taxonomy" id="1290095"/>
    <lineage>
        <taxon>Bacteria</taxon>
        <taxon>Bacillati</taxon>
        <taxon>Actinomycetota</taxon>
        <taxon>Actinomycetes</taxon>
        <taxon>Pseudonocardiales</taxon>
        <taxon>Pseudonocardiaceae</taxon>
        <taxon>Actinomycetospora</taxon>
    </lineage>
</organism>
<feature type="transmembrane region" description="Helical" evidence="1">
    <location>
        <begin position="132"/>
        <end position="165"/>
    </location>
</feature>